<proteinExistence type="predicted"/>
<dbReference type="Proteomes" id="UP000266327">
    <property type="component" value="Unassembled WGS sequence"/>
</dbReference>
<dbReference type="InterPro" id="IPR038186">
    <property type="entry name" value="CHAD_dom_sf"/>
</dbReference>
<dbReference type="SMART" id="SM01118">
    <property type="entry name" value="CYTH"/>
    <property type="match status" value="1"/>
</dbReference>
<evidence type="ECO:0000313" key="4">
    <source>
        <dbReference type="Proteomes" id="UP000266327"/>
    </source>
</evidence>
<dbReference type="Pfam" id="PF05235">
    <property type="entry name" value="CHAD"/>
    <property type="match status" value="1"/>
</dbReference>
<accession>A0A3A3G227</accession>
<dbReference type="PANTHER" id="PTHR39569">
    <property type="entry name" value="INORGANIC TRIPHOSPHATASE"/>
    <property type="match status" value="1"/>
</dbReference>
<dbReference type="OrthoDB" id="3034217at2"/>
<dbReference type="Gene3D" id="1.40.20.10">
    <property type="entry name" value="CHAD domain"/>
    <property type="match status" value="1"/>
</dbReference>
<evidence type="ECO:0000313" key="3">
    <source>
        <dbReference type="EMBL" id="RJG02517.1"/>
    </source>
</evidence>
<dbReference type="CDD" id="cd07756">
    <property type="entry name" value="CYTH-like_Pase_CHAD"/>
    <property type="match status" value="1"/>
</dbReference>
<dbReference type="PANTHER" id="PTHR39569:SF1">
    <property type="entry name" value="INORGANIC TRIPHOSPHATASE"/>
    <property type="match status" value="1"/>
</dbReference>
<gene>
    <name evidence="3" type="ORF">D3878_13810</name>
</gene>
<dbReference type="InterPro" id="IPR039013">
    <property type="entry name" value="YgiF"/>
</dbReference>
<dbReference type="GO" id="GO:0046872">
    <property type="term" value="F:metal ion binding"/>
    <property type="evidence" value="ECO:0007669"/>
    <property type="project" value="TreeGrafter"/>
</dbReference>
<keyword evidence="4" id="KW-1185">Reference proteome</keyword>
<dbReference type="SMART" id="SM00880">
    <property type="entry name" value="CHAD"/>
    <property type="match status" value="1"/>
</dbReference>
<dbReference type="EMBL" id="QYUQ01000002">
    <property type="protein sequence ID" value="RJG02517.1"/>
    <property type="molecule type" value="Genomic_DNA"/>
</dbReference>
<protein>
    <submittedName>
        <fullName evidence="3">CHAD domain-containing protein</fullName>
    </submittedName>
</protein>
<dbReference type="Gene3D" id="2.40.320.10">
    <property type="entry name" value="Hypothetical Protein Pfu-838710-001"/>
    <property type="match status" value="1"/>
</dbReference>
<evidence type="ECO:0000259" key="1">
    <source>
        <dbReference type="PROSITE" id="PS51707"/>
    </source>
</evidence>
<dbReference type="InterPro" id="IPR023577">
    <property type="entry name" value="CYTH_domain"/>
</dbReference>
<reference evidence="4" key="1">
    <citation type="submission" date="2018-09" db="EMBL/GenBank/DDBJ databases">
        <authorList>
            <person name="Zhu H."/>
        </authorList>
    </citation>
    <scope>NUCLEOTIDE SEQUENCE [LARGE SCALE GENOMIC DNA]</scope>
    <source>
        <strain evidence="4">K1S02-23</strain>
    </source>
</reference>
<name>A0A3A3G227_9BURK</name>
<dbReference type="AlphaFoldDB" id="A0A3A3G227"/>
<dbReference type="PROSITE" id="PS51707">
    <property type="entry name" value="CYTH"/>
    <property type="match status" value="1"/>
</dbReference>
<dbReference type="PROSITE" id="PS51708">
    <property type="entry name" value="CHAD"/>
    <property type="match status" value="1"/>
</dbReference>
<feature type="domain" description="CHAD" evidence="2">
    <location>
        <begin position="224"/>
        <end position="505"/>
    </location>
</feature>
<dbReference type="SUPFAM" id="SSF55154">
    <property type="entry name" value="CYTH-like phosphatases"/>
    <property type="match status" value="1"/>
</dbReference>
<organism evidence="3 4">
    <name type="scientific">Noviherbaspirillum sedimenti</name>
    <dbReference type="NCBI Taxonomy" id="2320865"/>
    <lineage>
        <taxon>Bacteria</taxon>
        <taxon>Pseudomonadati</taxon>
        <taxon>Pseudomonadota</taxon>
        <taxon>Betaproteobacteria</taxon>
        <taxon>Burkholderiales</taxon>
        <taxon>Oxalobacteraceae</taxon>
        <taxon>Noviherbaspirillum</taxon>
    </lineage>
</organism>
<sequence length="516" mass="56507">MEIELKLLIAPHDVKALRQSPLLQQYASAPPRTLPMHDIYFDTPDLAIRNSHAGLRVREADGAWIQTLKGGGGVASGLHSRYEWETPVPGPQPDLATLGQRLDAHSGWAKLLRQPELAASLEPAFTTSIRRTLWDLRLPQGDLVEFVLDEGDIACRGKKSAVSEIEIELKAGIPEHLFDFALALIDGGIPLRLSNSSKAERGYALYQPQAPAIVHASAVRLARELTVEEGFRVIMANCLSQIQGNEAAVVEGIDPEGIHQMRVGLRRLRSALKLFKDLAPCPAQLLAELAWLGEALGQARDWEVLLDATLPRIAAAVPDQSGMALLREAIEKNVQEQHRQAAAAVASARFARLALGFGAWLAGARWRDGLRGQRQRKLAAPLPKFSRQVLARDQAALLRRGRRLAHADQAARHRLRIAAKKTRYATEFFQSLHPPKRVKAYVAALADLQDALGWLNDAAVADGLLGKLQEPDTATATLAGAAGYVRGYLSAAAGLEQPQLRKLWKRFASTRPPCRK</sequence>
<dbReference type="RefSeq" id="WP_119786018.1">
    <property type="nucleotide sequence ID" value="NZ_QYUQ01000002.1"/>
</dbReference>
<comment type="caution">
    <text evidence="3">The sequence shown here is derived from an EMBL/GenBank/DDBJ whole genome shotgun (WGS) entry which is preliminary data.</text>
</comment>
<evidence type="ECO:0000259" key="2">
    <source>
        <dbReference type="PROSITE" id="PS51708"/>
    </source>
</evidence>
<dbReference type="InterPro" id="IPR033469">
    <property type="entry name" value="CYTH-like_dom_sf"/>
</dbReference>
<feature type="domain" description="CYTH" evidence="1">
    <location>
        <begin position="1"/>
        <end position="209"/>
    </location>
</feature>
<dbReference type="GO" id="GO:0050355">
    <property type="term" value="F:inorganic triphosphate phosphatase activity"/>
    <property type="evidence" value="ECO:0007669"/>
    <property type="project" value="InterPro"/>
</dbReference>
<dbReference type="InterPro" id="IPR007899">
    <property type="entry name" value="CHAD_dom"/>
</dbReference>
<dbReference type="Pfam" id="PF01928">
    <property type="entry name" value="CYTH"/>
    <property type="match status" value="1"/>
</dbReference>